<keyword evidence="1" id="KW-0472">Membrane</keyword>
<organism evidence="2 3">
    <name type="scientific">Epilithonimonas hispanica</name>
    <dbReference type="NCBI Taxonomy" id="358687"/>
    <lineage>
        <taxon>Bacteria</taxon>
        <taxon>Pseudomonadati</taxon>
        <taxon>Bacteroidota</taxon>
        <taxon>Flavobacteriia</taxon>
        <taxon>Flavobacteriales</taxon>
        <taxon>Weeksellaceae</taxon>
        <taxon>Chryseobacterium group</taxon>
        <taxon>Epilithonimonas</taxon>
    </lineage>
</organism>
<feature type="transmembrane region" description="Helical" evidence="1">
    <location>
        <begin position="190"/>
        <end position="209"/>
    </location>
</feature>
<keyword evidence="1" id="KW-0812">Transmembrane</keyword>
<evidence type="ECO:0008006" key="4">
    <source>
        <dbReference type="Google" id="ProtNLM"/>
    </source>
</evidence>
<dbReference type="Proteomes" id="UP000256326">
    <property type="component" value="Unassembled WGS sequence"/>
</dbReference>
<accession>A0A3D9CTZ2</accession>
<dbReference type="EMBL" id="QNUG01000028">
    <property type="protein sequence ID" value="REC69189.1"/>
    <property type="molecule type" value="Genomic_DNA"/>
</dbReference>
<evidence type="ECO:0000313" key="3">
    <source>
        <dbReference type="Proteomes" id="UP000256326"/>
    </source>
</evidence>
<protein>
    <recommendedName>
        <fullName evidence="4">Glycosyltransferase RgtA/B/C/D-like domain-containing protein</fullName>
    </recommendedName>
</protein>
<evidence type="ECO:0000313" key="2">
    <source>
        <dbReference type="EMBL" id="REC69189.1"/>
    </source>
</evidence>
<feature type="transmembrane region" description="Helical" evidence="1">
    <location>
        <begin position="110"/>
        <end position="138"/>
    </location>
</feature>
<feature type="transmembrane region" description="Helical" evidence="1">
    <location>
        <begin position="298"/>
        <end position="317"/>
    </location>
</feature>
<comment type="caution">
    <text evidence="2">The sequence shown here is derived from an EMBL/GenBank/DDBJ whole genome shotgun (WGS) entry which is preliminary data.</text>
</comment>
<sequence>MKSRKWLFPVFLLLYHSAFAFIAWQYNLANPSDAYRYWHFEGNWLDFFSIGTDVIKFINYPFVKVLNLPFWMGFLMYSLIGYYAILELYRFAQSYVNPQHNIFKYALMGVFLLPNLHFWTAIVGKEPLVFLAIVWIIIKQTEKQYINFKYIVGWLLLILIRPHVALFLLLAIGITLLIKDSQLTRKKIGIAIGLAACSLGLYLMTMHLLNRNPFDLAYILERNNASLVAFKRANSYVPMIDYNWIERIFVLNFRPLFFDANSFFSLVLSVENVLTLLLMFLAIMSYIVRFKTIKLDTFARISLLFFVVSSLFFIQRYSCLGIFVRTKMMYTPFVLILAIKILNGLYREKGHGK</sequence>
<dbReference type="AlphaFoldDB" id="A0A3D9CTZ2"/>
<dbReference type="RefSeq" id="WP_116035953.1">
    <property type="nucleotide sequence ID" value="NZ_JBHLVV010000057.1"/>
</dbReference>
<keyword evidence="3" id="KW-1185">Reference proteome</keyword>
<feature type="transmembrane region" description="Helical" evidence="1">
    <location>
        <begin position="150"/>
        <end position="178"/>
    </location>
</feature>
<evidence type="ECO:0000256" key="1">
    <source>
        <dbReference type="SAM" id="Phobius"/>
    </source>
</evidence>
<dbReference type="OrthoDB" id="975915at2"/>
<feature type="transmembrane region" description="Helical" evidence="1">
    <location>
        <begin position="70"/>
        <end position="89"/>
    </location>
</feature>
<feature type="transmembrane region" description="Helical" evidence="1">
    <location>
        <begin position="263"/>
        <end position="286"/>
    </location>
</feature>
<name>A0A3D9CTZ2_9FLAO</name>
<reference evidence="2 3" key="1">
    <citation type="journal article" date="2006" name="Int. J. Syst. Evol. Microbiol.">
        <title>Chryseobacterium hispanicum sp. nov., isolated from the drinking water distribution system of Sevilla, Spain.</title>
        <authorList>
            <person name="Gallego V."/>
            <person name="Garcia M.T."/>
            <person name="Ventosa A."/>
        </authorList>
    </citation>
    <scope>NUCLEOTIDE SEQUENCE [LARGE SCALE GENOMIC DNA]</scope>
    <source>
        <strain evidence="2 3">KCTC 22104</strain>
    </source>
</reference>
<gene>
    <name evidence="2" type="ORF">DRF58_12640</name>
</gene>
<keyword evidence="1" id="KW-1133">Transmembrane helix</keyword>
<proteinExistence type="predicted"/>